<dbReference type="Proteomes" id="UP001147746">
    <property type="component" value="Unassembled WGS sequence"/>
</dbReference>
<proteinExistence type="predicted"/>
<evidence type="ECO:0000256" key="1">
    <source>
        <dbReference type="SAM" id="MobiDB-lite"/>
    </source>
</evidence>
<organism evidence="2 3">
    <name type="scientific">Penicillium atrosanguineum</name>
    <dbReference type="NCBI Taxonomy" id="1132637"/>
    <lineage>
        <taxon>Eukaryota</taxon>
        <taxon>Fungi</taxon>
        <taxon>Dikarya</taxon>
        <taxon>Ascomycota</taxon>
        <taxon>Pezizomycotina</taxon>
        <taxon>Eurotiomycetes</taxon>
        <taxon>Eurotiomycetidae</taxon>
        <taxon>Eurotiales</taxon>
        <taxon>Aspergillaceae</taxon>
        <taxon>Penicillium</taxon>
    </lineage>
</organism>
<feature type="compositionally biased region" description="Polar residues" evidence="1">
    <location>
        <begin position="1"/>
        <end position="13"/>
    </location>
</feature>
<reference evidence="2" key="1">
    <citation type="submission" date="2022-12" db="EMBL/GenBank/DDBJ databases">
        <authorList>
            <person name="Petersen C."/>
        </authorList>
    </citation>
    <scope>NUCLEOTIDE SEQUENCE</scope>
    <source>
        <strain evidence="2">IBT 21472</strain>
    </source>
</reference>
<evidence type="ECO:0000313" key="3">
    <source>
        <dbReference type="Proteomes" id="UP001147746"/>
    </source>
</evidence>
<name>A0A9W9PVR2_9EURO</name>
<comment type="caution">
    <text evidence="2">The sequence shown here is derived from an EMBL/GenBank/DDBJ whole genome shotgun (WGS) entry which is preliminary data.</text>
</comment>
<feature type="compositionally biased region" description="Basic and acidic residues" evidence="1">
    <location>
        <begin position="28"/>
        <end position="37"/>
    </location>
</feature>
<dbReference type="EMBL" id="JAPZBO010000005">
    <property type="protein sequence ID" value="KAJ5315342.1"/>
    <property type="molecule type" value="Genomic_DNA"/>
</dbReference>
<reference evidence="2" key="2">
    <citation type="journal article" date="2023" name="IMA Fungus">
        <title>Comparative genomic study of the Penicillium genus elucidates a diverse pangenome and 15 lateral gene transfer events.</title>
        <authorList>
            <person name="Petersen C."/>
            <person name="Sorensen T."/>
            <person name="Nielsen M.R."/>
            <person name="Sondergaard T.E."/>
            <person name="Sorensen J.L."/>
            <person name="Fitzpatrick D.A."/>
            <person name="Frisvad J.C."/>
            <person name="Nielsen K.L."/>
        </authorList>
    </citation>
    <scope>NUCLEOTIDE SEQUENCE</scope>
    <source>
        <strain evidence="2">IBT 21472</strain>
    </source>
</reference>
<protein>
    <submittedName>
        <fullName evidence="2">Uncharacterized protein</fullName>
    </submittedName>
</protein>
<accession>A0A9W9PVR2</accession>
<evidence type="ECO:0000313" key="2">
    <source>
        <dbReference type="EMBL" id="KAJ5315342.1"/>
    </source>
</evidence>
<keyword evidence="3" id="KW-1185">Reference proteome</keyword>
<gene>
    <name evidence="2" type="ORF">N7476_005649</name>
</gene>
<feature type="region of interest" description="Disordered" evidence="1">
    <location>
        <begin position="1"/>
        <end position="37"/>
    </location>
</feature>
<sequence length="63" mass="6879">MDSVQSNPAQSPSDVVDPIGKIFPQADESARHTEARKAQHTLGMEAVESIDSISKILKEQVLF</sequence>
<dbReference type="AlphaFoldDB" id="A0A9W9PVR2"/>